<evidence type="ECO:0000259" key="4">
    <source>
        <dbReference type="PROSITE" id="PS51192"/>
    </source>
</evidence>
<feature type="compositionally biased region" description="Polar residues" evidence="3">
    <location>
        <begin position="1366"/>
        <end position="1375"/>
    </location>
</feature>
<dbReference type="SMART" id="SM00490">
    <property type="entry name" value="HELICc"/>
    <property type="match status" value="1"/>
</dbReference>
<feature type="region of interest" description="Disordered" evidence="3">
    <location>
        <begin position="1393"/>
        <end position="1547"/>
    </location>
</feature>
<dbReference type="OrthoDB" id="413460at2759"/>
<dbReference type="Pfam" id="PF00176">
    <property type="entry name" value="SNF2-rel_dom"/>
    <property type="match status" value="1"/>
</dbReference>
<feature type="compositionally biased region" description="Basic and acidic residues" evidence="3">
    <location>
        <begin position="917"/>
        <end position="936"/>
    </location>
</feature>
<dbReference type="GO" id="GO:0016787">
    <property type="term" value="F:hydrolase activity"/>
    <property type="evidence" value="ECO:0007669"/>
    <property type="project" value="UniProtKB-KW"/>
</dbReference>
<keyword evidence="7" id="KW-1185">Reference proteome</keyword>
<dbReference type="InterPro" id="IPR049730">
    <property type="entry name" value="SNF2/RAD54-like_C"/>
</dbReference>
<feature type="compositionally biased region" description="Basic and acidic residues" evidence="3">
    <location>
        <begin position="1393"/>
        <end position="1404"/>
    </location>
</feature>
<feature type="compositionally biased region" description="Basic and acidic residues" evidence="3">
    <location>
        <begin position="816"/>
        <end position="860"/>
    </location>
</feature>
<dbReference type="Gene3D" id="3.40.50.300">
    <property type="entry name" value="P-loop containing nucleotide triphosphate hydrolases"/>
    <property type="match status" value="1"/>
</dbReference>
<feature type="domain" description="Helicase C-terminal" evidence="5">
    <location>
        <begin position="327"/>
        <end position="482"/>
    </location>
</feature>
<proteinExistence type="predicted"/>
<comment type="caution">
    <text evidence="6">The sequence shown here is derived from an EMBL/GenBank/DDBJ whole genome shotgun (WGS) entry which is preliminary data.</text>
</comment>
<feature type="compositionally biased region" description="Basic and acidic residues" evidence="3">
    <location>
        <begin position="699"/>
        <end position="711"/>
    </location>
</feature>
<feature type="compositionally biased region" description="Acidic residues" evidence="3">
    <location>
        <begin position="1332"/>
        <end position="1342"/>
    </location>
</feature>
<feature type="compositionally biased region" description="Polar residues" evidence="3">
    <location>
        <begin position="1004"/>
        <end position="1015"/>
    </location>
</feature>
<dbReference type="PANTHER" id="PTHR45629">
    <property type="entry name" value="SNF2/RAD54 FAMILY MEMBER"/>
    <property type="match status" value="1"/>
</dbReference>
<dbReference type="Proteomes" id="UP000230750">
    <property type="component" value="Unassembled WGS sequence"/>
</dbReference>
<dbReference type="PANTHER" id="PTHR45629:SF7">
    <property type="entry name" value="DNA EXCISION REPAIR PROTEIN ERCC-6-RELATED"/>
    <property type="match status" value="1"/>
</dbReference>
<evidence type="ECO:0000256" key="3">
    <source>
        <dbReference type="SAM" id="MobiDB-lite"/>
    </source>
</evidence>
<feature type="compositionally biased region" description="Acidic residues" evidence="3">
    <location>
        <begin position="1498"/>
        <end position="1546"/>
    </location>
</feature>
<feature type="region of interest" description="Disordered" evidence="3">
    <location>
        <begin position="651"/>
        <end position="672"/>
    </location>
</feature>
<feature type="compositionally biased region" description="Basic and acidic residues" evidence="3">
    <location>
        <begin position="1440"/>
        <end position="1456"/>
    </location>
</feature>
<dbReference type="SUPFAM" id="SSF52540">
    <property type="entry name" value="P-loop containing nucleoside triphosphate hydrolases"/>
    <property type="match status" value="2"/>
</dbReference>
<dbReference type="InterPro" id="IPR000330">
    <property type="entry name" value="SNF2_N"/>
</dbReference>
<protein>
    <submittedName>
        <fullName evidence="6">Putative DNA excision repair protein ERCC-6-like isoform X1</fullName>
    </submittedName>
</protein>
<dbReference type="InterPro" id="IPR027417">
    <property type="entry name" value="P-loop_NTPase"/>
</dbReference>
<dbReference type="GO" id="GO:0015616">
    <property type="term" value="F:DNA translocase activity"/>
    <property type="evidence" value="ECO:0007669"/>
    <property type="project" value="TreeGrafter"/>
</dbReference>
<feature type="domain" description="Helicase ATP-binding" evidence="4">
    <location>
        <begin position="12"/>
        <end position="128"/>
    </location>
</feature>
<dbReference type="GO" id="GO:0005524">
    <property type="term" value="F:ATP binding"/>
    <property type="evidence" value="ECO:0007669"/>
    <property type="project" value="InterPro"/>
</dbReference>
<dbReference type="Gene3D" id="3.40.50.10810">
    <property type="entry name" value="Tandem AAA-ATPase domain"/>
    <property type="match status" value="1"/>
</dbReference>
<feature type="compositionally biased region" description="Acidic residues" evidence="3">
    <location>
        <begin position="789"/>
        <end position="799"/>
    </location>
</feature>
<evidence type="ECO:0000313" key="6">
    <source>
        <dbReference type="EMBL" id="PIK41322.1"/>
    </source>
</evidence>
<evidence type="ECO:0000313" key="7">
    <source>
        <dbReference type="Proteomes" id="UP000230750"/>
    </source>
</evidence>
<feature type="compositionally biased region" description="Basic and acidic residues" evidence="3">
    <location>
        <begin position="1083"/>
        <end position="1110"/>
    </location>
</feature>
<evidence type="ECO:0000256" key="2">
    <source>
        <dbReference type="PROSITE-ProRule" id="PRU00339"/>
    </source>
</evidence>
<dbReference type="PROSITE" id="PS50005">
    <property type="entry name" value="TPR"/>
    <property type="match status" value="1"/>
</dbReference>
<name>A0A2G8K004_STIJA</name>
<dbReference type="FunFam" id="3.40.50.10810:FF:000094">
    <property type="entry name" value="DNA excision repair protein ERCC-6"/>
    <property type="match status" value="1"/>
</dbReference>
<feature type="compositionally biased region" description="Basic and acidic residues" evidence="3">
    <location>
        <begin position="727"/>
        <end position="746"/>
    </location>
</feature>
<accession>A0A2G8K004</accession>
<dbReference type="InterPro" id="IPR014001">
    <property type="entry name" value="Helicase_ATP-bd"/>
</dbReference>
<reference evidence="6 7" key="1">
    <citation type="journal article" date="2017" name="PLoS Biol.">
        <title>The sea cucumber genome provides insights into morphological evolution and visceral regeneration.</title>
        <authorList>
            <person name="Zhang X."/>
            <person name="Sun L."/>
            <person name="Yuan J."/>
            <person name="Sun Y."/>
            <person name="Gao Y."/>
            <person name="Zhang L."/>
            <person name="Li S."/>
            <person name="Dai H."/>
            <person name="Hamel J.F."/>
            <person name="Liu C."/>
            <person name="Yu Y."/>
            <person name="Liu S."/>
            <person name="Lin W."/>
            <person name="Guo K."/>
            <person name="Jin S."/>
            <person name="Xu P."/>
            <person name="Storey K.B."/>
            <person name="Huan P."/>
            <person name="Zhang T."/>
            <person name="Zhou Y."/>
            <person name="Zhang J."/>
            <person name="Lin C."/>
            <person name="Li X."/>
            <person name="Xing L."/>
            <person name="Huo D."/>
            <person name="Sun M."/>
            <person name="Wang L."/>
            <person name="Mercier A."/>
            <person name="Li F."/>
            <person name="Yang H."/>
            <person name="Xiang J."/>
        </authorList>
    </citation>
    <scope>NUCLEOTIDE SEQUENCE [LARGE SCALE GENOMIC DNA]</scope>
    <source>
        <strain evidence="6">Shaxun</strain>
        <tissue evidence="6">Muscle</tissue>
    </source>
</reference>
<feature type="compositionally biased region" description="Acidic residues" evidence="3">
    <location>
        <begin position="1016"/>
        <end position="1040"/>
    </location>
</feature>
<feature type="compositionally biased region" description="Basic and acidic residues" evidence="3">
    <location>
        <begin position="1416"/>
        <end position="1425"/>
    </location>
</feature>
<feature type="compositionally biased region" description="Basic and acidic residues" evidence="3">
    <location>
        <begin position="872"/>
        <end position="883"/>
    </location>
</feature>
<organism evidence="6 7">
    <name type="scientific">Stichopus japonicus</name>
    <name type="common">Sea cucumber</name>
    <dbReference type="NCBI Taxonomy" id="307972"/>
    <lineage>
        <taxon>Eukaryota</taxon>
        <taxon>Metazoa</taxon>
        <taxon>Echinodermata</taxon>
        <taxon>Eleutherozoa</taxon>
        <taxon>Echinozoa</taxon>
        <taxon>Holothuroidea</taxon>
        <taxon>Aspidochirotacea</taxon>
        <taxon>Aspidochirotida</taxon>
        <taxon>Stichopodidae</taxon>
        <taxon>Apostichopus</taxon>
    </lineage>
</organism>
<evidence type="ECO:0000256" key="1">
    <source>
        <dbReference type="ARBA" id="ARBA00022801"/>
    </source>
</evidence>
<dbReference type="InterPro" id="IPR038718">
    <property type="entry name" value="SNF2-like_sf"/>
</dbReference>
<keyword evidence="1" id="KW-0378">Hydrolase</keyword>
<dbReference type="InterPro" id="IPR050496">
    <property type="entry name" value="SNF2_RAD54_helicase_repair"/>
</dbReference>
<feature type="compositionally biased region" description="Acidic residues" evidence="3">
    <location>
        <begin position="1457"/>
        <end position="1475"/>
    </location>
</feature>
<dbReference type="Pfam" id="PF00271">
    <property type="entry name" value="Helicase_C"/>
    <property type="match status" value="1"/>
</dbReference>
<feature type="compositionally biased region" description="Polar residues" evidence="3">
    <location>
        <begin position="907"/>
        <end position="916"/>
    </location>
</feature>
<feature type="compositionally biased region" description="Basic and acidic residues" evidence="3">
    <location>
        <begin position="1170"/>
        <end position="1186"/>
    </location>
</feature>
<keyword evidence="2" id="KW-0802">TPR repeat</keyword>
<sequence>MWSVKGCEDSLTKETFSCRAPGINVQCFHGSSKREKERALCKVQRRGGVLLTSYGLVLTSFQKIMQSDGREFIWDYIILDEGHKIKNPGKTTKAVHSVPAKHRFILTGTPIQNNLKEMWALFDFVTHGSILGTIKTFMMEYGNPITRARERDATSSEKLLGNEMAESLRNLIEPYFLRRTKADVLENNQNSSTVVDSEGSEGTTSEGGCRLVNGIPRLTRKNDFIIWLYLTETQIQIYKDFSQLDQVKELLMSTRSPLAELTVLKKLCDHPRLLSARACHRLGLQTTENIEDVSVDDEHSPDVADARAAACNIKDIDDDILMAESGKIQFLLELLHNLTAQGHRTLVFSQSRKMLDIVEKILRNQNFKYMRLDGTVSKLTDREQRINCFQSNESYTVFLLTTQVGGVGLTLTGADRVIIIDPSWNPATDNQAVDRAYRIGQTKSVVIYRLITCGTVEEKIYRRQIFKDSITKQATGASKNPYRYFSRQDLKELFLLDDPKRSKTQEQLEEMHSASRKSDTNLDSHIAFLHSLESIYGISDHDLMFSQEAVKEDHEGFESVTEDYIQKRVQRAQELVSAESDLTVQLKEQLESTTEPAGLHSHPSEVNTDRARLKKLWEKVHGEPDDKRILKPGADYEERFVSKKIPEPEIEYDLTTLSSDEDERSSEDEAEMDPHLISAINESMEDGDNIAARQASLSDENKRLKDEHDSSPKINISSILIEDSDDEMMKSPDMKDDKGAVGRSADDTPASTSSHSLPSLERSPARPAQNQSTDDYLDAVNKTGSILIDDSEEEVEVADMEVQCDTFDSTFEEAIEAEKSTNSREMDTDDREKYDQEGENPRDMSRETDESDERKSEREGIQTGMESFGESPGRETNPEEIRKGVSKNPEEVDTSDDITGNLLDDSGNITEDLQNGRNDEEVERNVTENDTTKDDSSDNPWDDPSDRDSNPSNHGNNPSNHRNEHSNHSDDLVDASMTEQEEAPSKGNSFFTSLEEDDLAAGDISNQMRRNSEYQGQDDGENGASNDDDVSEEESIEVTDFEMQCSLGTTVFEDTDEESSGKEVSKAAISGEEDDGTGYSSTRDSREAAPETEEELHLKRRDSFQSELKEGGISLSPISGPAASREMSPEVSGREERSRTGTGRGEKSVSPKCLSTEEVKGQGDFEGEDDERKETRGKETIREYRGTDGGSRLNRSSERNESGRLDESEERNQSNDMNESLGVHKVSERRNVKNLSARRQDLKDGELNCSLESATNRAEDSPVVTSGKGKRLFAPIGDRDLDVLFDEAPTSTPNKGDGKERDADAVPFISARGGGRDSPVRQKRKPRRLVVDSDDEEEDGETGSESVPSYLIEDSFEEDWHRGSKLQKSQASVVQESDGDISAIEESFQDVMKIDDSDSDHGCREAGGSTPGADGSDVKETKERSLVGTEKGMNNLSVEGEGKKFITRDEDSLPDFKEDEGGDAEMQEDVENEEFFDARETTATPHVKKNQRLHRNEDDDQEEEEAGDGSWREEDEMENEMEDEIEDEEEEEEDYACSGELDEEEQDKYYQYLEKGEEYLENGRKSKALKCFLMALDVDSTSQALQLRTYGLVREREQMKSQSQN</sequence>
<evidence type="ECO:0000259" key="5">
    <source>
        <dbReference type="PROSITE" id="PS51194"/>
    </source>
</evidence>
<dbReference type="CDD" id="cd18793">
    <property type="entry name" value="SF2_C_SNF"/>
    <property type="match status" value="1"/>
</dbReference>
<dbReference type="PROSITE" id="PS51194">
    <property type="entry name" value="HELICASE_CTER"/>
    <property type="match status" value="1"/>
</dbReference>
<dbReference type="InterPro" id="IPR001650">
    <property type="entry name" value="Helicase_C-like"/>
</dbReference>
<feature type="compositionally biased region" description="Basic and acidic residues" evidence="3">
    <location>
        <begin position="1132"/>
        <end position="1163"/>
    </location>
</feature>
<feature type="repeat" description="TPR" evidence="2">
    <location>
        <begin position="1549"/>
        <end position="1582"/>
    </location>
</feature>
<dbReference type="PROSITE" id="PS51192">
    <property type="entry name" value="HELICASE_ATP_BIND_1"/>
    <property type="match status" value="1"/>
</dbReference>
<dbReference type="STRING" id="307972.A0A2G8K004"/>
<dbReference type="InterPro" id="IPR019734">
    <property type="entry name" value="TPR_rpt"/>
</dbReference>
<feature type="compositionally biased region" description="Low complexity" evidence="3">
    <location>
        <begin position="950"/>
        <end position="960"/>
    </location>
</feature>
<feature type="region of interest" description="Disordered" evidence="3">
    <location>
        <begin position="188"/>
        <end position="207"/>
    </location>
</feature>
<feature type="region of interest" description="Disordered" evidence="3">
    <location>
        <begin position="696"/>
        <end position="1380"/>
    </location>
</feature>
<feature type="compositionally biased region" description="Basic and acidic residues" evidence="3">
    <location>
        <begin position="1195"/>
        <end position="1213"/>
    </location>
</feature>
<dbReference type="EMBL" id="MRZV01001029">
    <property type="protein sequence ID" value="PIK41322.1"/>
    <property type="molecule type" value="Genomic_DNA"/>
</dbReference>
<feature type="compositionally biased region" description="Basic and acidic residues" evidence="3">
    <location>
        <begin position="961"/>
        <end position="971"/>
    </location>
</feature>
<feature type="compositionally biased region" description="Acidic residues" evidence="3">
    <location>
        <begin position="659"/>
        <end position="671"/>
    </location>
</feature>
<gene>
    <name evidence="6" type="ORF">BSL78_21831</name>
</gene>